<evidence type="ECO:0000256" key="5">
    <source>
        <dbReference type="ARBA" id="ARBA00023054"/>
    </source>
</evidence>
<feature type="region of interest" description="Disordered" evidence="8">
    <location>
        <begin position="636"/>
        <end position="655"/>
    </location>
</feature>
<name>A0A9P0MNT3_NEZVI</name>
<sequence>MDSFSSLKTDDSTTLNSMKLMSPIESCYRSPLRDTTNCVLPLDVSGSKKSDPVGPHQLPGEKREFSEENDFPQYQQSTPVKHLDCDTESDTTAEYESAGEASPWEKPSNVSALADYLAGVHLSTPDKIHTELNYFPFSPISAEDECDDEVTAIISNGSQSSSHSLSFHEREEISVSTQDKTVSHEANTSFSDVDPEEFKNSVPCKRHSETNVSSFFHSESLQFSEEAFGRGEANVETEMSCSIEENKLKTPPPSLNESAEITSSVLTTVENLCDSVNYKIATSSGAISPKRYATLNSSSSESNAVDPVTSFADNERKFIEQSYSATYFSSTNKSPVPVFLEKDATSLDSLEDDVTVISEVESSSNVLQTSHINDYVTTTKHKIDTIFTSNKEVVSNVICETKQQIDNIFKRKSPIKEFASNVSHVIDSIKNLNTSDSDSSPQKNVLMEKISSPISSAKQKIDSLFSPKKVMDKEIFEKTSVSGISVVNDELCGKEFKKDNNKTNQGNSSLNTVIVEHLNVDTSVSGLSVIPLKTYSESHEVIETSKQQIDKIFKSLSPAKVTAQSDVLELSNSTMSTDLELDDEIYISSLSTSEPGFEHTNSKQSSKAQFSVDKHVRSNDVIVSDTQKTEIDQLAISSSKEESGSPLILHEDDKSTVSENLNETCKISEVTQSVNLKSEVEDCASSDLVSNRHFTDSTSDEVLNQTTTDEVGGTTHQEDIVVQGGDEKSAHDVDEQGSISQNSIKFDEQHLSDYQSSFEVFKKDVLDASRSFHIISPKKESFNISLSTILDQKEEVISSEFITETPTNITANDSIISNVSENNCQMTNSSIDTINSQLETLSIAPNLDQSVLKMEHEESVAADSQNIGHVNISSLDLSEVTDVKIISANDSIPVFPLESKENFELQVSTENVGSSVTIDPKEIDDVAELHSAIAEEVIDNKIISEGPNDSYDCDSHLKSEQEALDVNDVDQVTLIKEVEDFVVVDVAELEKDVSVLISPKKFSPDFKKNDVLEISHASGKFDGDKRVDEAKGNIQHTVSVSSSVETVENQIQVQLPSPLQELIKDNVEVVDTEVTITDVNKQISDEHIEKNDVEPVINIPERGSVADVINIHENVISSSLVVSSVEVKNDMSNSVSGMDQLNFQSQEVMSLNVELEKKAEPMSNIIENNLTTDLVVEREIMDVSVHTEEKLADMKVTEVNENISVMNKDIDFSKKIDDSVFIQNDKEERRSNPVNLHTSEGCNMDIASEKTTVVSHINTLQNDELINVNVNTILKSPIKEESIEKTHDFLSKEIQSELKQDETYPEDSARLEEEKCTVSEIISKQPIEQCSSKIPIEDEQIIVKQEYSNTNETSVKNVIIENAVVNESVVVSSNEVNKPTTKDRRKSPPATEVIDDLFNDIFQHGKDQMCRVITKHSENKQSKSDVSVTQEGAHQIVEQNSNTTSFISKSTRDDSEFLKNTGFSSEHAFSDKVKTPPFACSVPSDSIVFGSPSEYSLSLSPIDSFAAGTKCDLPESSPNDISAGNSTSTVFCTKTNASSAEIGMGFKSSSESLEIIKSDLSKQNNELSPSLQTTLQIQGEMSTRNEKYSYTYNKNSKDFRGSPVNKNSEKEYSSLSDNFRTFKLDDLSKSTIERKSYEDLLDRCLEQERLLGFDETIKEEADKLIKEIANASSDDICMQPDDFPPANANSSEAGPVTADEDLNKADLFQDATLFDFDYLSKIGKGKPSRRLVRESLFLKFDPLAAAAAAVATPEPAQEMAQADSSSDVISTPPRAPLLHNGDDKLVSITPNNEATCSPASSTVATPPRSKARNSSCSATPTLRHEILSKEISKLQDLMMRQESSYQEQIAACTEEVEQLRDQLAKLEARDNQVDLQGKLAATEAESVKLKKELAEATESKKQLMMIMEEYEKTISQVVTMREDDKKRFEAEKEQISMEREGALLHLRNMEIAFNDVHQKYEKCKEVIEAFKHNEEQYKISLNENRKTIIQQEENYQKLKEHAAQKLEQANIEISEMKKAHQAEIAKMVAVQRKMEIRVKSLEESLEQKKREAAELTKICDDLITKVEQ</sequence>
<dbReference type="Gene3D" id="1.20.5.1700">
    <property type="match status" value="1"/>
</dbReference>
<evidence type="ECO:0000256" key="7">
    <source>
        <dbReference type="SAM" id="Coils"/>
    </source>
</evidence>
<feature type="coiled-coil region" evidence="7">
    <location>
        <begin position="1842"/>
        <end position="1913"/>
    </location>
</feature>
<feature type="compositionally biased region" description="Polar residues" evidence="8">
    <location>
        <begin position="1"/>
        <end position="19"/>
    </location>
</feature>
<protein>
    <recommendedName>
        <fullName evidence="9">Transforming acidic coiled-coil-containing protein C-terminal domain-containing protein</fullName>
    </recommendedName>
</protein>
<evidence type="ECO:0000256" key="1">
    <source>
        <dbReference type="ARBA" id="ARBA00004245"/>
    </source>
</evidence>
<dbReference type="PANTHER" id="PTHR13924:SF10">
    <property type="entry name" value="TRANSFORMING ACIDIC COILED-COIL PROTEIN, ISOFORM K"/>
    <property type="match status" value="1"/>
</dbReference>
<dbReference type="Proteomes" id="UP001152798">
    <property type="component" value="Chromosome 4"/>
</dbReference>
<comment type="similarity">
    <text evidence="2">Belongs to the TACC family.</text>
</comment>
<dbReference type="GO" id="GO:0005737">
    <property type="term" value="C:cytoplasm"/>
    <property type="evidence" value="ECO:0007669"/>
    <property type="project" value="TreeGrafter"/>
</dbReference>
<keyword evidence="6" id="KW-0206">Cytoskeleton</keyword>
<dbReference type="GO" id="GO:0005856">
    <property type="term" value="C:cytoskeleton"/>
    <property type="evidence" value="ECO:0007669"/>
    <property type="project" value="UniProtKB-SubCell"/>
</dbReference>
<feature type="region of interest" description="Disordered" evidence="8">
    <location>
        <begin position="175"/>
        <end position="201"/>
    </location>
</feature>
<keyword evidence="4" id="KW-0597">Phosphoprotein</keyword>
<accession>A0A9P0MNT3</accession>
<feature type="compositionally biased region" description="Basic and acidic residues" evidence="8">
    <location>
        <begin position="639"/>
        <end position="655"/>
    </location>
</feature>
<dbReference type="GO" id="GO:0007097">
    <property type="term" value="P:nuclear migration"/>
    <property type="evidence" value="ECO:0007669"/>
    <property type="project" value="TreeGrafter"/>
</dbReference>
<evidence type="ECO:0000313" key="11">
    <source>
        <dbReference type="Proteomes" id="UP001152798"/>
    </source>
</evidence>
<dbReference type="InterPro" id="IPR039915">
    <property type="entry name" value="TACC"/>
</dbReference>
<organism evidence="10 11">
    <name type="scientific">Nezara viridula</name>
    <name type="common">Southern green stink bug</name>
    <name type="synonym">Cimex viridulus</name>
    <dbReference type="NCBI Taxonomy" id="85310"/>
    <lineage>
        <taxon>Eukaryota</taxon>
        <taxon>Metazoa</taxon>
        <taxon>Ecdysozoa</taxon>
        <taxon>Arthropoda</taxon>
        <taxon>Hexapoda</taxon>
        <taxon>Insecta</taxon>
        <taxon>Pterygota</taxon>
        <taxon>Neoptera</taxon>
        <taxon>Paraneoptera</taxon>
        <taxon>Hemiptera</taxon>
        <taxon>Heteroptera</taxon>
        <taxon>Panheteroptera</taxon>
        <taxon>Pentatomomorpha</taxon>
        <taxon>Pentatomoidea</taxon>
        <taxon>Pentatomidae</taxon>
        <taxon>Pentatominae</taxon>
        <taxon>Nezara</taxon>
    </lineage>
</organism>
<dbReference type="EMBL" id="OV725080">
    <property type="protein sequence ID" value="CAH1399459.1"/>
    <property type="molecule type" value="Genomic_DNA"/>
</dbReference>
<dbReference type="OrthoDB" id="6625067at2759"/>
<feature type="region of interest" description="Disordered" evidence="8">
    <location>
        <begin position="40"/>
        <end position="106"/>
    </location>
</feature>
<evidence type="ECO:0000256" key="6">
    <source>
        <dbReference type="ARBA" id="ARBA00023212"/>
    </source>
</evidence>
<feature type="compositionally biased region" description="Polar residues" evidence="8">
    <location>
        <begin position="1791"/>
        <end position="1804"/>
    </location>
</feature>
<evidence type="ECO:0000256" key="4">
    <source>
        <dbReference type="ARBA" id="ARBA00022553"/>
    </source>
</evidence>
<dbReference type="GO" id="GO:0007052">
    <property type="term" value="P:mitotic spindle organization"/>
    <property type="evidence" value="ECO:0007669"/>
    <property type="project" value="InterPro"/>
</dbReference>
<keyword evidence="11" id="KW-1185">Reference proteome</keyword>
<evidence type="ECO:0000259" key="9">
    <source>
        <dbReference type="Pfam" id="PF05010"/>
    </source>
</evidence>
<comment type="subcellular location">
    <subcellularLocation>
        <location evidence="1">Cytoplasm</location>
        <location evidence="1">Cytoskeleton</location>
    </subcellularLocation>
</comment>
<evidence type="ECO:0000313" key="10">
    <source>
        <dbReference type="EMBL" id="CAH1399459.1"/>
    </source>
</evidence>
<feature type="region of interest" description="Disordered" evidence="8">
    <location>
        <begin position="1"/>
        <end position="20"/>
    </location>
</feature>
<dbReference type="Pfam" id="PF05010">
    <property type="entry name" value="TACC_C"/>
    <property type="match status" value="1"/>
</dbReference>
<dbReference type="InterPro" id="IPR007707">
    <property type="entry name" value="TACC_C"/>
</dbReference>
<feature type="region of interest" description="Disordered" evidence="8">
    <location>
        <begin position="1791"/>
        <end position="1819"/>
    </location>
</feature>
<keyword evidence="3" id="KW-0963">Cytoplasm</keyword>
<feature type="coiled-coil region" evidence="7">
    <location>
        <begin position="1981"/>
        <end position="2065"/>
    </location>
</feature>
<dbReference type="FunFam" id="1.20.5.1700:FF:000001">
    <property type="entry name" value="Transforming acidic coiled-coil-containing protein 1 isoform 2"/>
    <property type="match status" value="1"/>
</dbReference>
<evidence type="ECO:0000256" key="3">
    <source>
        <dbReference type="ARBA" id="ARBA00022490"/>
    </source>
</evidence>
<proteinExistence type="inferred from homology"/>
<reference evidence="10" key="1">
    <citation type="submission" date="2022-01" db="EMBL/GenBank/DDBJ databases">
        <authorList>
            <person name="King R."/>
        </authorList>
    </citation>
    <scope>NUCLEOTIDE SEQUENCE</scope>
</reference>
<dbReference type="PANTHER" id="PTHR13924">
    <property type="entry name" value="TRANSFORMING ACIDIC COILED-COIL CONTAINING PROTEIN 1/2"/>
    <property type="match status" value="1"/>
</dbReference>
<evidence type="ECO:0000256" key="8">
    <source>
        <dbReference type="SAM" id="MobiDB-lite"/>
    </source>
</evidence>
<feature type="domain" description="Transforming acidic coiled-coil-containing protein C-terminal" evidence="9">
    <location>
        <begin position="1875"/>
        <end position="2063"/>
    </location>
</feature>
<keyword evidence="5 7" id="KW-0175">Coiled coil</keyword>
<evidence type="ECO:0000256" key="2">
    <source>
        <dbReference type="ARBA" id="ARBA00009423"/>
    </source>
</evidence>
<gene>
    <name evidence="10" type="ORF">NEZAVI_LOCUS8904</name>
</gene>
<feature type="compositionally biased region" description="Polar residues" evidence="8">
    <location>
        <begin position="175"/>
        <end position="191"/>
    </location>
</feature>